<comment type="subcellular location">
    <subcellularLocation>
        <location evidence="5">Cell membrane</location>
        <topology evidence="5">Multi-pass membrane protein</topology>
    </subcellularLocation>
    <subcellularLocation>
        <location evidence="1">Membrane</location>
        <topology evidence="1">Multi-pass membrane protein</topology>
    </subcellularLocation>
</comment>
<dbReference type="Pfam" id="PF00902">
    <property type="entry name" value="TatC"/>
    <property type="match status" value="1"/>
</dbReference>
<dbReference type="EMBL" id="JANEYT010000047">
    <property type="protein sequence ID" value="MCQ1059823.1"/>
    <property type="molecule type" value="Genomic_DNA"/>
</dbReference>
<protein>
    <recommendedName>
        <fullName evidence="5">Sec-independent protein translocase protein TatC</fullName>
    </recommendedName>
</protein>
<proteinExistence type="inferred from homology"/>
<feature type="transmembrane region" description="Helical" evidence="5">
    <location>
        <begin position="198"/>
        <end position="215"/>
    </location>
</feature>
<dbReference type="RefSeq" id="WP_255043938.1">
    <property type="nucleotide sequence ID" value="NZ_JANEYT010000047.1"/>
</dbReference>
<comment type="similarity">
    <text evidence="5">Belongs to the TatC family.</text>
</comment>
<keyword evidence="5" id="KW-0813">Transport</keyword>
<dbReference type="NCBIfam" id="TIGR00945">
    <property type="entry name" value="tatC"/>
    <property type="match status" value="1"/>
</dbReference>
<name>A0ABT1N4Z3_9GAMM</name>
<comment type="subunit">
    <text evidence="5">The Tat system comprises two distinct complexes: a TatABC complex, containing multiple copies of TatA, TatB and TatC subunits, and a separate TatA complex, containing only TatA subunits. Substrates initially bind to the TatABC complex, which probably triggers association of the separate TatA complex to form the active translocon.</text>
</comment>
<feature type="transmembrane region" description="Helical" evidence="5">
    <location>
        <begin position="160"/>
        <end position="186"/>
    </location>
</feature>
<accession>A0ABT1N4Z3</accession>
<feature type="transmembrane region" description="Helical" evidence="5">
    <location>
        <begin position="110"/>
        <end position="140"/>
    </location>
</feature>
<evidence type="ECO:0000256" key="2">
    <source>
        <dbReference type="ARBA" id="ARBA00022692"/>
    </source>
</evidence>
<organism evidence="6 7">
    <name type="scientific">Photobacterium pectinilyticum</name>
    <dbReference type="NCBI Taxonomy" id="2906793"/>
    <lineage>
        <taxon>Bacteria</taxon>
        <taxon>Pseudomonadati</taxon>
        <taxon>Pseudomonadota</taxon>
        <taxon>Gammaproteobacteria</taxon>
        <taxon>Vibrionales</taxon>
        <taxon>Vibrionaceae</taxon>
        <taxon>Photobacterium</taxon>
    </lineage>
</organism>
<keyword evidence="7" id="KW-1185">Reference proteome</keyword>
<sequence length="242" mass="27049">MNPKNTVDESPILSRIQELKVRILRIVIIVLTTFLCLVCFSNDIYEIVSSPLIRVLPDDASMIATDVVSPFFAPLKLTLIVAFFVSMPAILFQVWFLLAPGLYRKAKKLVIPLIIASALLFYIGVGFAYFLVFPLVFSFFSSVSPEGVVIATDISSYLSFVLKIFLGFGLAFEIPVVTILLCWTNVITPSQLREKRSYVIVGVFVIGMILTPPDIISQTLLAIPMILLFELGLFFSKFYSNK</sequence>
<keyword evidence="5" id="KW-0653">Protein transport</keyword>
<reference evidence="6 7" key="1">
    <citation type="submission" date="2022-07" db="EMBL/GenBank/DDBJ databases">
        <title>Photobacterium pectinilyticum sp. nov., a marine bacterium isolated from surface seawater of Qingdao offshore.</title>
        <authorList>
            <person name="Wang X."/>
        </authorList>
    </citation>
    <scope>NUCLEOTIDE SEQUENCE [LARGE SCALE GENOMIC DNA]</scope>
    <source>
        <strain evidence="6 7">ZSDE20</strain>
    </source>
</reference>
<keyword evidence="2 5" id="KW-0812">Transmembrane</keyword>
<dbReference type="Proteomes" id="UP001524460">
    <property type="component" value="Unassembled WGS sequence"/>
</dbReference>
<evidence type="ECO:0000256" key="3">
    <source>
        <dbReference type="ARBA" id="ARBA00022989"/>
    </source>
</evidence>
<feature type="transmembrane region" description="Helical" evidence="5">
    <location>
        <begin position="23"/>
        <end position="45"/>
    </location>
</feature>
<evidence type="ECO:0000256" key="5">
    <source>
        <dbReference type="HAMAP-Rule" id="MF_00902"/>
    </source>
</evidence>
<evidence type="ECO:0000256" key="4">
    <source>
        <dbReference type="ARBA" id="ARBA00023136"/>
    </source>
</evidence>
<evidence type="ECO:0000313" key="7">
    <source>
        <dbReference type="Proteomes" id="UP001524460"/>
    </source>
</evidence>
<dbReference type="PANTHER" id="PTHR30371:SF0">
    <property type="entry name" value="SEC-INDEPENDENT PROTEIN TRANSLOCASE PROTEIN TATC, CHLOROPLASTIC-RELATED"/>
    <property type="match status" value="1"/>
</dbReference>
<keyword evidence="5" id="KW-1003">Cell membrane</keyword>
<dbReference type="InterPro" id="IPR019820">
    <property type="entry name" value="Sec-indep_translocase_CS"/>
</dbReference>
<dbReference type="HAMAP" id="MF_00902">
    <property type="entry name" value="TatC"/>
    <property type="match status" value="1"/>
</dbReference>
<comment type="caution">
    <text evidence="6">The sequence shown here is derived from an EMBL/GenBank/DDBJ whole genome shotgun (WGS) entry which is preliminary data.</text>
</comment>
<evidence type="ECO:0000256" key="1">
    <source>
        <dbReference type="ARBA" id="ARBA00004141"/>
    </source>
</evidence>
<keyword evidence="3 5" id="KW-1133">Transmembrane helix</keyword>
<gene>
    <name evidence="5 6" type="primary">tatC</name>
    <name evidence="6" type="ORF">NHN17_17380</name>
</gene>
<dbReference type="InterPro" id="IPR002033">
    <property type="entry name" value="TatC"/>
</dbReference>
<feature type="transmembrane region" description="Helical" evidence="5">
    <location>
        <begin position="77"/>
        <end position="98"/>
    </location>
</feature>
<dbReference type="PROSITE" id="PS01218">
    <property type="entry name" value="TATC"/>
    <property type="match status" value="1"/>
</dbReference>
<keyword evidence="4 5" id="KW-0472">Membrane</keyword>
<feature type="transmembrane region" description="Helical" evidence="5">
    <location>
        <begin position="221"/>
        <end position="239"/>
    </location>
</feature>
<comment type="function">
    <text evidence="5">Part of the twin-arginine translocation (Tat) system that transports large folded proteins containing a characteristic twin-arginine motif in their signal peptide across membranes. Together with TatB, TatC is part of a receptor directly interacting with Tat signal peptides.</text>
</comment>
<keyword evidence="5" id="KW-0811">Translocation</keyword>
<dbReference type="PANTHER" id="PTHR30371">
    <property type="entry name" value="SEC-INDEPENDENT PROTEIN TRANSLOCASE PROTEIN TATC"/>
    <property type="match status" value="1"/>
</dbReference>
<dbReference type="PRINTS" id="PR01840">
    <property type="entry name" value="TATCFAMILY"/>
</dbReference>
<evidence type="ECO:0000313" key="6">
    <source>
        <dbReference type="EMBL" id="MCQ1059823.1"/>
    </source>
</evidence>